<evidence type="ECO:0000313" key="6">
    <source>
        <dbReference type="Proteomes" id="UP000466578"/>
    </source>
</evidence>
<evidence type="ECO:0000256" key="3">
    <source>
        <dbReference type="ARBA" id="ARBA00022842"/>
    </source>
</evidence>
<accession>A0ABM7KB51</accession>
<evidence type="ECO:0000256" key="1">
    <source>
        <dbReference type="ARBA" id="ARBA00001946"/>
    </source>
</evidence>
<dbReference type="RefSeq" id="WP_014384238.1">
    <property type="nucleotide sequence ID" value="NC_016948.1"/>
</dbReference>
<dbReference type="SUPFAM" id="SSF51621">
    <property type="entry name" value="Phosphoenolpyruvate/pyruvate domain"/>
    <property type="match status" value="1"/>
</dbReference>
<dbReference type="GeneID" id="45453916"/>
<dbReference type="InterPro" id="IPR005000">
    <property type="entry name" value="Aldolase/citrate-lyase_domain"/>
</dbReference>
<evidence type="ECO:0000256" key="2">
    <source>
        <dbReference type="ARBA" id="ARBA00022723"/>
    </source>
</evidence>
<name>A0ABM7KB51_9MYCO</name>
<keyword evidence="6" id="KW-1185">Reference proteome</keyword>
<reference evidence="5 6" key="1">
    <citation type="journal article" date="2019" name="Emerg. Microbes Infect.">
        <title>Comprehensive subspecies identification of 175 nontuberculous mycobacteria species based on 7547 genomic profiles.</title>
        <authorList>
            <person name="Matsumoto Y."/>
            <person name="Kinjo T."/>
            <person name="Motooka D."/>
            <person name="Nabeya D."/>
            <person name="Jung N."/>
            <person name="Uechi K."/>
            <person name="Horii T."/>
            <person name="Iida T."/>
            <person name="Fujita J."/>
            <person name="Nakamura S."/>
        </authorList>
    </citation>
    <scope>NUCLEOTIDE SEQUENCE [LARGE SCALE GENOMIC DNA]</scope>
    <source>
        <strain evidence="5 6">JCM 30622</strain>
    </source>
</reference>
<dbReference type="PANTHER" id="PTHR32308:SF0">
    <property type="entry name" value="HPCH_HPAI ALDOLASE_CITRATE LYASE DOMAIN-CONTAINING PROTEIN"/>
    <property type="match status" value="1"/>
</dbReference>
<dbReference type="InterPro" id="IPR011206">
    <property type="entry name" value="Citrate_lyase_beta/mcl1/mcl2"/>
</dbReference>
<comment type="cofactor">
    <cofactor evidence="1">
        <name>Mg(2+)</name>
        <dbReference type="ChEBI" id="CHEBI:18420"/>
    </cofactor>
</comment>
<organism evidence="5 6">
    <name type="scientific">Mycobacterium paraintracellulare</name>
    <dbReference type="NCBI Taxonomy" id="1138383"/>
    <lineage>
        <taxon>Bacteria</taxon>
        <taxon>Bacillati</taxon>
        <taxon>Actinomycetota</taxon>
        <taxon>Actinomycetes</taxon>
        <taxon>Mycobacteriales</taxon>
        <taxon>Mycobacteriaceae</taxon>
        <taxon>Mycobacterium</taxon>
        <taxon>Mycobacterium avium complex (MAC)</taxon>
    </lineage>
</organism>
<keyword evidence="2" id="KW-0479">Metal-binding</keyword>
<feature type="domain" description="HpcH/HpaI aldolase/citrate lyase" evidence="4">
    <location>
        <begin position="11"/>
        <end position="213"/>
    </location>
</feature>
<sequence>MSNERALAAARSMLFVPGDRPDRFPKAASSGADLIVLDLEDAVAPAQKASARAEIDAWLASGRSAVVRINGFETSWYDEDVALVAPHGCPVMLPKAHDRDQISQLAGQLPAGSGVIALVETAAGVLAAGAISTHPAVARVAFGSVDLAAELDVDPEDWKPMLFARSALVMALASAGAPAPIDGVTTVLDVAALRRATAAAARLGFAGKLCIHPDQVSTVNRAFAPSAADVARARRIVGAAEGTGVTMLDGQMVDKPVVQRARRLLAKADGFALRQAGT</sequence>
<evidence type="ECO:0000259" key="4">
    <source>
        <dbReference type="Pfam" id="PF03328"/>
    </source>
</evidence>
<dbReference type="PIRSF" id="PIRSF015582">
    <property type="entry name" value="Cit_lyase_B"/>
    <property type="match status" value="1"/>
</dbReference>
<dbReference type="InterPro" id="IPR015813">
    <property type="entry name" value="Pyrv/PenolPyrv_kinase-like_dom"/>
</dbReference>
<keyword evidence="3" id="KW-0460">Magnesium</keyword>
<gene>
    <name evidence="5" type="ORF">MPRI_35230</name>
</gene>
<evidence type="ECO:0000313" key="5">
    <source>
        <dbReference type="EMBL" id="BBY71336.1"/>
    </source>
</evidence>
<dbReference type="Pfam" id="PF03328">
    <property type="entry name" value="HpcH_HpaI"/>
    <property type="match status" value="1"/>
</dbReference>
<dbReference type="PANTHER" id="PTHR32308">
    <property type="entry name" value="LYASE BETA SUBUNIT, PUTATIVE (AFU_ORTHOLOGUE AFUA_4G13030)-RELATED"/>
    <property type="match status" value="1"/>
</dbReference>
<proteinExistence type="predicted"/>
<dbReference type="Proteomes" id="UP000466578">
    <property type="component" value="Chromosome"/>
</dbReference>
<keyword evidence="5" id="KW-0456">Lyase</keyword>
<dbReference type="EMBL" id="AP022597">
    <property type="protein sequence ID" value="BBY71336.1"/>
    <property type="molecule type" value="Genomic_DNA"/>
</dbReference>
<dbReference type="GO" id="GO:0016829">
    <property type="term" value="F:lyase activity"/>
    <property type="evidence" value="ECO:0007669"/>
    <property type="project" value="UniProtKB-KW"/>
</dbReference>
<dbReference type="Gene3D" id="3.20.20.60">
    <property type="entry name" value="Phosphoenolpyruvate-binding domains"/>
    <property type="match status" value="1"/>
</dbReference>
<protein>
    <submittedName>
        <fullName evidence="5">Citryl-CoA lyase</fullName>
    </submittedName>
</protein>
<dbReference type="InterPro" id="IPR040442">
    <property type="entry name" value="Pyrv_kinase-like_dom_sf"/>
</dbReference>